<name>A0A8T0EV74_ARGBR</name>
<protein>
    <submittedName>
        <fullName evidence="1">Uncharacterized protein</fullName>
    </submittedName>
</protein>
<dbReference type="AlphaFoldDB" id="A0A8T0EV74"/>
<reference evidence="1" key="1">
    <citation type="journal article" date="2020" name="bioRxiv">
        <title>Chromosome-level reference genome of the European wasp spider Argiope bruennichi: a resource for studies on range expansion and evolutionary adaptation.</title>
        <authorList>
            <person name="Sheffer M.M."/>
            <person name="Hoppe A."/>
            <person name="Krehenwinkel H."/>
            <person name="Uhl G."/>
            <person name="Kuss A.W."/>
            <person name="Jensen L."/>
            <person name="Jensen C."/>
            <person name="Gillespie R.G."/>
            <person name="Hoff K.J."/>
            <person name="Prost S."/>
        </authorList>
    </citation>
    <scope>NUCLEOTIDE SEQUENCE</scope>
</reference>
<gene>
    <name evidence="1" type="ORF">HNY73_011876</name>
</gene>
<accession>A0A8T0EV74</accession>
<evidence type="ECO:0000313" key="1">
    <source>
        <dbReference type="EMBL" id="KAF8781487.1"/>
    </source>
</evidence>
<organism evidence="1 2">
    <name type="scientific">Argiope bruennichi</name>
    <name type="common">Wasp spider</name>
    <name type="synonym">Aranea bruennichi</name>
    <dbReference type="NCBI Taxonomy" id="94029"/>
    <lineage>
        <taxon>Eukaryota</taxon>
        <taxon>Metazoa</taxon>
        <taxon>Ecdysozoa</taxon>
        <taxon>Arthropoda</taxon>
        <taxon>Chelicerata</taxon>
        <taxon>Arachnida</taxon>
        <taxon>Araneae</taxon>
        <taxon>Araneomorphae</taxon>
        <taxon>Entelegynae</taxon>
        <taxon>Araneoidea</taxon>
        <taxon>Araneidae</taxon>
        <taxon>Argiope</taxon>
    </lineage>
</organism>
<dbReference type="EMBL" id="JABXBU010001863">
    <property type="protein sequence ID" value="KAF8781487.1"/>
    <property type="molecule type" value="Genomic_DNA"/>
</dbReference>
<comment type="caution">
    <text evidence="1">The sequence shown here is derived from an EMBL/GenBank/DDBJ whole genome shotgun (WGS) entry which is preliminary data.</text>
</comment>
<reference evidence="1" key="2">
    <citation type="submission" date="2020-06" db="EMBL/GenBank/DDBJ databases">
        <authorList>
            <person name="Sheffer M."/>
        </authorList>
    </citation>
    <scope>NUCLEOTIDE SEQUENCE</scope>
</reference>
<proteinExistence type="predicted"/>
<sequence length="190" mass="21590">MISWLAEWNPVIKRLYTLDVLGGCEDMGFLLTFLTRLVTGHLLSLVESSHAINFPLQPINNFPPCHPIDFRLPNKLSSTERSGLLTAPLQVTANWTDTPLSNVSPFTSFIPITFPPPNWHKAFISGRCVRGHSPPLSQHTSNASPFRRFKIQHYLDRFRTVSDIYRQGYNPLTFDIASRVRVLVCTRLSV</sequence>
<evidence type="ECO:0000313" key="2">
    <source>
        <dbReference type="Proteomes" id="UP000807504"/>
    </source>
</evidence>
<keyword evidence="2" id="KW-1185">Reference proteome</keyword>
<dbReference type="Proteomes" id="UP000807504">
    <property type="component" value="Unassembled WGS sequence"/>
</dbReference>